<sequence>MDEVRGVERGSYIWGRSVHNIRIERLWVDLTAGVGAKWKAFLQDLEVSADLDPNIDAHIWLLHHLFLGAINEDTLEWAEAWNHHKISIDGERQRSPRDMFFFGTMQNGQRGLDVNSEPVEDPQTFGIDWEAIEDTTIHAHHEQTNVSDTLGSNPFYTQPPTSLSEVCVPDVEAPLLPEQLDALDSFLYTLPAFHSRSMQARRAIWTAALSFCRAL</sequence>
<evidence type="ECO:0000313" key="3">
    <source>
        <dbReference type="Proteomes" id="UP000308197"/>
    </source>
</evidence>
<proteinExistence type="predicted"/>
<dbReference type="Proteomes" id="UP000308197">
    <property type="component" value="Unassembled WGS sequence"/>
</dbReference>
<dbReference type="Pfam" id="PF24764">
    <property type="entry name" value="rva_4"/>
    <property type="match status" value="1"/>
</dbReference>
<dbReference type="AlphaFoldDB" id="A0A5C3NWK5"/>
<reference evidence="2 3" key="1">
    <citation type="journal article" date="2019" name="Nat. Ecol. Evol.">
        <title>Megaphylogeny resolves global patterns of mushroom evolution.</title>
        <authorList>
            <person name="Varga T."/>
            <person name="Krizsan K."/>
            <person name="Foldi C."/>
            <person name="Dima B."/>
            <person name="Sanchez-Garcia M."/>
            <person name="Sanchez-Ramirez S."/>
            <person name="Szollosi G.J."/>
            <person name="Szarkandi J.G."/>
            <person name="Papp V."/>
            <person name="Albert L."/>
            <person name="Andreopoulos W."/>
            <person name="Angelini C."/>
            <person name="Antonin V."/>
            <person name="Barry K.W."/>
            <person name="Bougher N.L."/>
            <person name="Buchanan P."/>
            <person name="Buyck B."/>
            <person name="Bense V."/>
            <person name="Catcheside P."/>
            <person name="Chovatia M."/>
            <person name="Cooper J."/>
            <person name="Damon W."/>
            <person name="Desjardin D."/>
            <person name="Finy P."/>
            <person name="Geml J."/>
            <person name="Haridas S."/>
            <person name="Hughes K."/>
            <person name="Justo A."/>
            <person name="Karasinski D."/>
            <person name="Kautmanova I."/>
            <person name="Kiss B."/>
            <person name="Kocsube S."/>
            <person name="Kotiranta H."/>
            <person name="LaButti K.M."/>
            <person name="Lechner B.E."/>
            <person name="Liimatainen K."/>
            <person name="Lipzen A."/>
            <person name="Lukacs Z."/>
            <person name="Mihaltcheva S."/>
            <person name="Morgado L.N."/>
            <person name="Niskanen T."/>
            <person name="Noordeloos M.E."/>
            <person name="Ohm R.A."/>
            <person name="Ortiz-Santana B."/>
            <person name="Ovrebo C."/>
            <person name="Racz N."/>
            <person name="Riley R."/>
            <person name="Savchenko A."/>
            <person name="Shiryaev A."/>
            <person name="Soop K."/>
            <person name="Spirin V."/>
            <person name="Szebenyi C."/>
            <person name="Tomsovsky M."/>
            <person name="Tulloss R.E."/>
            <person name="Uehling J."/>
            <person name="Grigoriev I.V."/>
            <person name="Vagvolgyi C."/>
            <person name="Papp T."/>
            <person name="Martin F.M."/>
            <person name="Miettinen O."/>
            <person name="Hibbett D.S."/>
            <person name="Nagy L.G."/>
        </authorList>
    </citation>
    <scope>NUCLEOTIDE SEQUENCE [LARGE SCALE GENOMIC DNA]</scope>
    <source>
        <strain evidence="2 3">HHB13444</strain>
    </source>
</reference>
<dbReference type="InterPro" id="IPR058913">
    <property type="entry name" value="Integrase_dom_put"/>
</dbReference>
<gene>
    <name evidence="2" type="ORF">K466DRAFT_501617</name>
</gene>
<dbReference type="EMBL" id="ML211565">
    <property type="protein sequence ID" value="TFK81744.1"/>
    <property type="molecule type" value="Genomic_DNA"/>
</dbReference>
<protein>
    <recommendedName>
        <fullName evidence="1">Integrase core domain-containing protein</fullName>
    </recommendedName>
</protein>
<accession>A0A5C3NWK5</accession>
<evidence type="ECO:0000259" key="1">
    <source>
        <dbReference type="Pfam" id="PF24764"/>
    </source>
</evidence>
<dbReference type="PANTHER" id="PTHR46791:SF5">
    <property type="entry name" value="CLR5 DOMAIN-CONTAINING PROTEIN-RELATED"/>
    <property type="match status" value="1"/>
</dbReference>
<dbReference type="InParanoid" id="A0A5C3NWK5"/>
<organism evidence="2 3">
    <name type="scientific">Polyporus arcularius HHB13444</name>
    <dbReference type="NCBI Taxonomy" id="1314778"/>
    <lineage>
        <taxon>Eukaryota</taxon>
        <taxon>Fungi</taxon>
        <taxon>Dikarya</taxon>
        <taxon>Basidiomycota</taxon>
        <taxon>Agaricomycotina</taxon>
        <taxon>Agaricomycetes</taxon>
        <taxon>Polyporales</taxon>
        <taxon>Polyporaceae</taxon>
        <taxon>Polyporus</taxon>
    </lineage>
</organism>
<feature type="domain" description="Integrase core" evidence="1">
    <location>
        <begin position="1"/>
        <end position="109"/>
    </location>
</feature>
<evidence type="ECO:0000313" key="2">
    <source>
        <dbReference type="EMBL" id="TFK81744.1"/>
    </source>
</evidence>
<keyword evidence="3" id="KW-1185">Reference proteome</keyword>
<dbReference type="PANTHER" id="PTHR46791">
    <property type="entry name" value="EXPRESSED PROTEIN"/>
    <property type="match status" value="1"/>
</dbReference>
<name>A0A5C3NWK5_9APHY</name>